<dbReference type="HAMAP" id="MF_00508">
    <property type="entry name" value="Ribosomal_uS10"/>
    <property type="match status" value="1"/>
</dbReference>
<organism evidence="9 10">
    <name type="scientific">Desmophyllum pertusum</name>
    <dbReference type="NCBI Taxonomy" id="174260"/>
    <lineage>
        <taxon>Eukaryota</taxon>
        <taxon>Metazoa</taxon>
        <taxon>Cnidaria</taxon>
        <taxon>Anthozoa</taxon>
        <taxon>Hexacorallia</taxon>
        <taxon>Scleractinia</taxon>
        <taxon>Caryophylliina</taxon>
        <taxon>Caryophylliidae</taxon>
        <taxon>Desmophyllum</taxon>
    </lineage>
</organism>
<reference evidence="9" key="1">
    <citation type="submission" date="2023-01" db="EMBL/GenBank/DDBJ databases">
        <title>Genome assembly of the deep-sea coral Lophelia pertusa.</title>
        <authorList>
            <person name="Herrera S."/>
            <person name="Cordes E."/>
        </authorList>
    </citation>
    <scope>NUCLEOTIDE SEQUENCE</scope>
    <source>
        <strain evidence="9">USNM1676648</strain>
        <tissue evidence="9">Polyp</tissue>
    </source>
</reference>
<dbReference type="GO" id="GO:0003735">
    <property type="term" value="F:structural constituent of ribosome"/>
    <property type="evidence" value="ECO:0007669"/>
    <property type="project" value="InterPro"/>
</dbReference>
<dbReference type="InterPro" id="IPR027486">
    <property type="entry name" value="Ribosomal_uS10_dom"/>
</dbReference>
<dbReference type="PANTHER" id="PTHR13334:SF4">
    <property type="entry name" value="SMALL RIBOSOMAL SUBUNIT PROTEIN US10M"/>
    <property type="match status" value="1"/>
</dbReference>
<dbReference type="AlphaFoldDB" id="A0A9W9YMZ4"/>
<evidence type="ECO:0000256" key="5">
    <source>
        <dbReference type="ARBA" id="ARBA00023274"/>
    </source>
</evidence>
<sequence>MAALRCAGVWRCVKRVRCAQPLFATSSCLAFKNEVLELSGQSSLVGLAHQHRKTGNFCPQRNHGENLTLSCNSSYSNQTGLYSLINIKYKGSDEAVLRSYTTFVTLAATLLNIDISDRILLPTSIERHTVLKSPHIYKKHRAQYEVRTHARMLQVRNVTCDTSDVFLEYIQRNLPEGVSMSVEQTELESLPQLPPQAQEFLEQQKNNQE</sequence>
<comment type="subcellular location">
    <subcellularLocation>
        <location evidence="1">Mitochondrion</location>
    </subcellularLocation>
</comment>
<dbReference type="OrthoDB" id="366214at2759"/>
<name>A0A9W9YMZ4_9CNID</name>
<dbReference type="InterPro" id="IPR040055">
    <property type="entry name" value="Ribosomal_uS10m"/>
</dbReference>
<dbReference type="GO" id="GO:0005763">
    <property type="term" value="C:mitochondrial small ribosomal subunit"/>
    <property type="evidence" value="ECO:0007669"/>
    <property type="project" value="InterPro"/>
</dbReference>
<keyword evidence="5" id="KW-0687">Ribonucleoprotein</keyword>
<accession>A0A9W9YMZ4</accession>
<evidence type="ECO:0000256" key="3">
    <source>
        <dbReference type="ARBA" id="ARBA00022980"/>
    </source>
</evidence>
<dbReference type="InterPro" id="IPR001848">
    <property type="entry name" value="Ribosomal_uS10"/>
</dbReference>
<feature type="domain" description="Small ribosomal subunit protein uS10" evidence="8">
    <location>
        <begin position="86"/>
        <end position="183"/>
    </location>
</feature>
<comment type="similarity">
    <text evidence="2">Belongs to the universal ribosomal protein uS10 family.</text>
</comment>
<dbReference type="SMART" id="SM01403">
    <property type="entry name" value="Ribosomal_S10"/>
    <property type="match status" value="1"/>
</dbReference>
<dbReference type="Gene3D" id="3.30.70.600">
    <property type="entry name" value="Ribosomal protein S10 domain"/>
    <property type="match status" value="1"/>
</dbReference>
<dbReference type="PRINTS" id="PR00971">
    <property type="entry name" value="RIBOSOMALS10"/>
</dbReference>
<gene>
    <name evidence="9" type="primary">MRPS10_2</name>
    <name evidence="9" type="ORF">OS493_020717</name>
</gene>
<dbReference type="EMBL" id="MU827314">
    <property type="protein sequence ID" value="KAJ7358879.1"/>
    <property type="molecule type" value="Genomic_DNA"/>
</dbReference>
<evidence type="ECO:0000256" key="7">
    <source>
        <dbReference type="ARBA" id="ARBA00035544"/>
    </source>
</evidence>
<keyword evidence="10" id="KW-1185">Reference proteome</keyword>
<evidence type="ECO:0000256" key="4">
    <source>
        <dbReference type="ARBA" id="ARBA00023128"/>
    </source>
</evidence>
<dbReference type="Pfam" id="PF00338">
    <property type="entry name" value="Ribosomal_S10"/>
    <property type="match status" value="1"/>
</dbReference>
<keyword evidence="4" id="KW-0496">Mitochondrion</keyword>
<dbReference type="PANTHER" id="PTHR13334">
    <property type="entry name" value="MITOCHONDRIAL 28S RIBOSOMAL PROTEIN S10"/>
    <property type="match status" value="1"/>
</dbReference>
<proteinExistence type="inferred from homology"/>
<evidence type="ECO:0000259" key="8">
    <source>
        <dbReference type="SMART" id="SM01403"/>
    </source>
</evidence>
<evidence type="ECO:0000256" key="6">
    <source>
        <dbReference type="ARBA" id="ARBA00035261"/>
    </source>
</evidence>
<evidence type="ECO:0000256" key="2">
    <source>
        <dbReference type="ARBA" id="ARBA00007102"/>
    </source>
</evidence>
<evidence type="ECO:0000256" key="1">
    <source>
        <dbReference type="ARBA" id="ARBA00004173"/>
    </source>
</evidence>
<protein>
    <recommendedName>
        <fullName evidence="6">Small ribosomal subunit protein uS10m</fullName>
    </recommendedName>
    <alternativeName>
        <fullName evidence="7">28S ribosomal protein S10, mitochondrial</fullName>
    </alternativeName>
</protein>
<comment type="caution">
    <text evidence="9">The sequence shown here is derived from an EMBL/GenBank/DDBJ whole genome shotgun (WGS) entry which is preliminary data.</text>
</comment>
<dbReference type="InterPro" id="IPR036838">
    <property type="entry name" value="Ribosomal_uS10_dom_sf"/>
</dbReference>
<dbReference type="PROSITE" id="PS51257">
    <property type="entry name" value="PROKAR_LIPOPROTEIN"/>
    <property type="match status" value="1"/>
</dbReference>
<dbReference type="SUPFAM" id="SSF54999">
    <property type="entry name" value="Ribosomal protein S10"/>
    <property type="match status" value="1"/>
</dbReference>
<evidence type="ECO:0000313" key="10">
    <source>
        <dbReference type="Proteomes" id="UP001163046"/>
    </source>
</evidence>
<keyword evidence="3 9" id="KW-0689">Ribosomal protein</keyword>
<dbReference type="GO" id="GO:0006412">
    <property type="term" value="P:translation"/>
    <property type="evidence" value="ECO:0007669"/>
    <property type="project" value="InterPro"/>
</dbReference>
<dbReference type="Proteomes" id="UP001163046">
    <property type="component" value="Unassembled WGS sequence"/>
</dbReference>
<evidence type="ECO:0000313" key="9">
    <source>
        <dbReference type="EMBL" id="KAJ7358879.1"/>
    </source>
</evidence>